<dbReference type="InterPro" id="IPR003516">
    <property type="entry name" value="FANCA"/>
</dbReference>
<name>A0A836CYT4_SHEEP</name>
<keyword evidence="1" id="KW-0472">Membrane</keyword>
<dbReference type="PANTHER" id="PTHR12047:SF2">
    <property type="entry name" value="FANCONI ANEMIA GROUP A PROTEIN"/>
    <property type="match status" value="1"/>
</dbReference>
<evidence type="ECO:0000313" key="4">
    <source>
        <dbReference type="Proteomes" id="UP000664991"/>
    </source>
</evidence>
<dbReference type="GO" id="GO:0036297">
    <property type="term" value="P:interstrand cross-link repair"/>
    <property type="evidence" value="ECO:0007669"/>
    <property type="project" value="InterPro"/>
</dbReference>
<reference evidence="3 4" key="1">
    <citation type="submission" date="2020-12" db="EMBL/GenBank/DDBJ databases">
        <title>De novo assembly of Tibetan sheep genome.</title>
        <authorList>
            <person name="Li X."/>
        </authorList>
    </citation>
    <scope>NUCLEOTIDE SEQUENCE [LARGE SCALE GENOMIC DNA]</scope>
    <source>
        <tissue evidence="3">Heart</tissue>
    </source>
</reference>
<protein>
    <recommendedName>
        <fullName evidence="2">Fanconi anaemia group A protein C-terminal domain-containing protein</fullName>
    </recommendedName>
</protein>
<comment type="caution">
    <text evidence="3">The sequence shown here is derived from an EMBL/GenBank/DDBJ whole genome shotgun (WGS) entry which is preliminary data.</text>
</comment>
<organism evidence="3 4">
    <name type="scientific">Ovis aries</name>
    <name type="common">Sheep</name>
    <dbReference type="NCBI Taxonomy" id="9940"/>
    <lineage>
        <taxon>Eukaryota</taxon>
        <taxon>Metazoa</taxon>
        <taxon>Chordata</taxon>
        <taxon>Craniata</taxon>
        <taxon>Vertebrata</taxon>
        <taxon>Euteleostomi</taxon>
        <taxon>Mammalia</taxon>
        <taxon>Eutheria</taxon>
        <taxon>Laurasiatheria</taxon>
        <taxon>Artiodactyla</taxon>
        <taxon>Ruminantia</taxon>
        <taxon>Pecora</taxon>
        <taxon>Bovidae</taxon>
        <taxon>Caprinae</taxon>
        <taxon>Ovis</taxon>
    </lineage>
</organism>
<dbReference type="PANTHER" id="PTHR12047">
    <property type="entry name" value="FANCONI ANEMIA GROUP A PROTEIN"/>
    <property type="match status" value="1"/>
</dbReference>
<dbReference type="GO" id="GO:0043240">
    <property type="term" value="C:Fanconi anaemia nuclear complex"/>
    <property type="evidence" value="ECO:0007669"/>
    <property type="project" value="InterPro"/>
</dbReference>
<feature type="domain" description="Fanconi anaemia group A protein C-terminal" evidence="2">
    <location>
        <begin position="22"/>
        <end position="98"/>
    </location>
</feature>
<dbReference type="InterPro" id="IPR055277">
    <property type="entry name" value="Fanconi_A_C"/>
</dbReference>
<dbReference type="Pfam" id="PF03511">
    <property type="entry name" value="FANCA_CTD"/>
    <property type="match status" value="1"/>
</dbReference>
<gene>
    <name evidence="3" type="ORF">JEQ12_004917</name>
</gene>
<dbReference type="Proteomes" id="UP000664991">
    <property type="component" value="Chromosome 14"/>
</dbReference>
<keyword evidence="1" id="KW-0812">Transmembrane</keyword>
<proteinExistence type="predicted"/>
<feature type="transmembrane region" description="Helical" evidence="1">
    <location>
        <begin position="71"/>
        <end position="90"/>
    </location>
</feature>
<dbReference type="GO" id="GO:0045589">
    <property type="term" value="P:regulation of regulatory T cell differentiation"/>
    <property type="evidence" value="ECO:0007669"/>
    <property type="project" value="TreeGrafter"/>
</dbReference>
<evidence type="ECO:0000313" key="3">
    <source>
        <dbReference type="EMBL" id="KAG5200383.1"/>
    </source>
</evidence>
<dbReference type="PRINTS" id="PR00826">
    <property type="entry name" value="FANCONIAGENE"/>
</dbReference>
<evidence type="ECO:0000256" key="1">
    <source>
        <dbReference type="SAM" id="Phobius"/>
    </source>
</evidence>
<accession>A0A836CYT4</accession>
<evidence type="ECO:0000259" key="2">
    <source>
        <dbReference type="Pfam" id="PF03511"/>
    </source>
</evidence>
<keyword evidence="1" id="KW-1133">Transmembrane helix</keyword>
<sequence>MGLRCGVSLQTLHPEGLRRAPDVPVGRTLLGLAPDHQVRLLPVAFYSLLPYFDEDALLKEDAFLRVALNMYLKLVGLFVAGETGAVWTVAHGGELPTQAGAGPGPISRQAGVTLLAQFTALGTLTLALPIFFLG</sequence>
<dbReference type="EMBL" id="JAEMGP010000014">
    <property type="protein sequence ID" value="KAG5200383.1"/>
    <property type="molecule type" value="Genomic_DNA"/>
</dbReference>
<dbReference type="AlphaFoldDB" id="A0A836CYT4"/>
<feature type="transmembrane region" description="Helical" evidence="1">
    <location>
        <begin position="110"/>
        <end position="133"/>
    </location>
</feature>